<evidence type="ECO:0000313" key="1">
    <source>
        <dbReference type="EMBL" id="SDN40782.1"/>
    </source>
</evidence>
<evidence type="ECO:0000313" key="2">
    <source>
        <dbReference type="Proteomes" id="UP000198704"/>
    </source>
</evidence>
<protein>
    <recommendedName>
        <fullName evidence="3">Response regulatory domain-containing protein</fullName>
    </recommendedName>
</protein>
<proteinExistence type="predicted"/>
<reference evidence="2" key="1">
    <citation type="submission" date="2016-10" db="EMBL/GenBank/DDBJ databases">
        <authorList>
            <person name="Varghese N."/>
            <person name="Submissions S."/>
        </authorList>
    </citation>
    <scope>NUCLEOTIDE SEQUENCE [LARGE SCALE GENOMIC DNA]</scope>
    <source>
        <strain evidence="2">BL47</strain>
    </source>
</reference>
<sequence length="114" mass="11901">MGALQQVLVVDDGVRAVDRSLSGELASLGYASVTASMEAADDVLAVIARPAAVLLQAPTRRDPTYARRAAKLRSHLRERGIPVILIGDSAEPRAGGPVDLATRLGAYVAAQPDL</sequence>
<gene>
    <name evidence="1" type="ORF">SAMN05216360_10847</name>
</gene>
<dbReference type="Proteomes" id="UP000198704">
    <property type="component" value="Unassembled WGS sequence"/>
</dbReference>
<evidence type="ECO:0008006" key="3">
    <source>
        <dbReference type="Google" id="ProtNLM"/>
    </source>
</evidence>
<dbReference type="RefSeq" id="WP_091716585.1">
    <property type="nucleotide sequence ID" value="NZ_FNHS01000008.1"/>
</dbReference>
<dbReference type="OrthoDB" id="8018850at2"/>
<dbReference type="EMBL" id="FNHS01000008">
    <property type="protein sequence ID" value="SDN40782.1"/>
    <property type="molecule type" value="Genomic_DNA"/>
</dbReference>
<keyword evidence="2" id="KW-1185">Reference proteome</keyword>
<dbReference type="AlphaFoldDB" id="A0A1H0B5D4"/>
<accession>A0A1H0B5D4</accession>
<organism evidence="1 2">
    <name type="scientific">Methylobacterium phyllostachyos</name>
    <dbReference type="NCBI Taxonomy" id="582672"/>
    <lineage>
        <taxon>Bacteria</taxon>
        <taxon>Pseudomonadati</taxon>
        <taxon>Pseudomonadota</taxon>
        <taxon>Alphaproteobacteria</taxon>
        <taxon>Hyphomicrobiales</taxon>
        <taxon>Methylobacteriaceae</taxon>
        <taxon>Methylobacterium</taxon>
    </lineage>
</organism>
<name>A0A1H0B5D4_9HYPH</name>